<evidence type="ECO:0000313" key="6">
    <source>
        <dbReference type="Proteomes" id="UP000195402"/>
    </source>
</evidence>
<dbReference type="InterPro" id="IPR036378">
    <property type="entry name" value="FAS1_dom_sf"/>
</dbReference>
<evidence type="ECO:0000256" key="3">
    <source>
        <dbReference type="SAM" id="Phobius"/>
    </source>
</evidence>
<feature type="domain" description="FAS1" evidence="4">
    <location>
        <begin position="59"/>
        <end position="186"/>
    </location>
</feature>
<keyword evidence="3" id="KW-0812">Transmembrane</keyword>
<comment type="caution">
    <text evidence="5">The sequence shown here is derived from an EMBL/GenBank/DDBJ whole genome shotgun (WGS) entry which is preliminary data.</text>
</comment>
<dbReference type="Proteomes" id="UP000195402">
    <property type="component" value="Unassembled WGS sequence"/>
</dbReference>
<dbReference type="OrthoDB" id="2015130at2759"/>
<dbReference type="STRING" id="56857.A0A200QHZ3"/>
<dbReference type="InParanoid" id="A0A200QHZ3"/>
<dbReference type="SMART" id="SM00554">
    <property type="entry name" value="FAS1"/>
    <property type="match status" value="1"/>
</dbReference>
<comment type="similarity">
    <text evidence="1">Belongs to the fasciclin-like AGP family.</text>
</comment>
<evidence type="ECO:0000313" key="5">
    <source>
        <dbReference type="EMBL" id="OVA10045.1"/>
    </source>
</evidence>
<dbReference type="OMA" id="CESNYEA"/>
<dbReference type="Gene3D" id="2.30.180.10">
    <property type="entry name" value="FAS1 domain"/>
    <property type="match status" value="1"/>
</dbReference>
<keyword evidence="6" id="KW-1185">Reference proteome</keyword>
<reference evidence="5 6" key="1">
    <citation type="journal article" date="2017" name="Mol. Plant">
        <title>The Genome of Medicinal Plant Macleaya cordata Provides New Insights into Benzylisoquinoline Alkaloids Metabolism.</title>
        <authorList>
            <person name="Liu X."/>
            <person name="Liu Y."/>
            <person name="Huang P."/>
            <person name="Ma Y."/>
            <person name="Qing Z."/>
            <person name="Tang Q."/>
            <person name="Cao H."/>
            <person name="Cheng P."/>
            <person name="Zheng Y."/>
            <person name="Yuan Z."/>
            <person name="Zhou Y."/>
            <person name="Liu J."/>
            <person name="Tang Z."/>
            <person name="Zhuo Y."/>
            <person name="Zhang Y."/>
            <person name="Yu L."/>
            <person name="Huang J."/>
            <person name="Yang P."/>
            <person name="Peng Q."/>
            <person name="Zhang J."/>
            <person name="Jiang W."/>
            <person name="Zhang Z."/>
            <person name="Lin K."/>
            <person name="Ro D.K."/>
            <person name="Chen X."/>
            <person name="Xiong X."/>
            <person name="Shang Y."/>
            <person name="Huang S."/>
            <person name="Zeng J."/>
        </authorList>
    </citation>
    <scope>NUCLEOTIDE SEQUENCE [LARGE SCALE GENOMIC DNA]</scope>
    <source>
        <strain evidence="6">cv. BLH2017</strain>
        <tissue evidence="5">Root</tissue>
    </source>
</reference>
<keyword evidence="3" id="KW-1133">Transmembrane helix</keyword>
<dbReference type="FunFam" id="2.30.180.10:FF:000046">
    <property type="entry name" value="Fasciclin-like arabinogalactan family protein"/>
    <property type="match status" value="1"/>
</dbReference>
<sequence length="275" mass="30657">MATKYFYIFLLLIIFFTVTKIKTFATPSTSYSIKTHKPISEIPSIFHSIKSQKPTQQHLQNIIETVMGAGEFSNWTVVLSTTDPSKFPPTATLFIPTDNALSNITDSQFFQFDPSTLAYHILPQRLPFSLLQNFKIGSRIPSLLPNKTILVTNNSESNYTIDNSQITHPDLYINREISVHGIGSLLNYSVFGGGGFLQDHQISDPFSPNVDDDDDQSPPESLPGVTNDHNKPMGIVESNAGWCFGFSPKDIILFVVMNIWFFSGSNISAVLNLEL</sequence>
<dbReference type="PROSITE" id="PS50213">
    <property type="entry name" value="FAS1"/>
    <property type="match status" value="1"/>
</dbReference>
<dbReference type="PANTHER" id="PTHR33985">
    <property type="entry name" value="OS02G0491300 PROTEIN-RELATED"/>
    <property type="match status" value="1"/>
</dbReference>
<evidence type="ECO:0000259" key="4">
    <source>
        <dbReference type="PROSITE" id="PS50213"/>
    </source>
</evidence>
<accession>A0A200QHZ3</accession>
<gene>
    <name evidence="5" type="ORF">BVC80_1757g22</name>
</gene>
<dbReference type="SUPFAM" id="SSF82153">
    <property type="entry name" value="FAS1 domain"/>
    <property type="match status" value="1"/>
</dbReference>
<keyword evidence="3" id="KW-0472">Membrane</keyword>
<feature type="transmembrane region" description="Helical" evidence="3">
    <location>
        <begin position="251"/>
        <end position="271"/>
    </location>
</feature>
<organism evidence="5 6">
    <name type="scientific">Macleaya cordata</name>
    <name type="common">Five-seeded plume-poppy</name>
    <name type="synonym">Bocconia cordata</name>
    <dbReference type="NCBI Taxonomy" id="56857"/>
    <lineage>
        <taxon>Eukaryota</taxon>
        <taxon>Viridiplantae</taxon>
        <taxon>Streptophyta</taxon>
        <taxon>Embryophyta</taxon>
        <taxon>Tracheophyta</taxon>
        <taxon>Spermatophyta</taxon>
        <taxon>Magnoliopsida</taxon>
        <taxon>Ranunculales</taxon>
        <taxon>Papaveraceae</taxon>
        <taxon>Papaveroideae</taxon>
        <taxon>Macleaya</taxon>
    </lineage>
</organism>
<feature type="transmembrane region" description="Helical" evidence="3">
    <location>
        <begin position="6"/>
        <end position="25"/>
    </location>
</feature>
<dbReference type="PANTHER" id="PTHR33985:SF5">
    <property type="entry name" value="FASCICLIN-LIKE ARABINOGALACTAN FAMILY PROTEIN"/>
    <property type="match status" value="1"/>
</dbReference>
<dbReference type="EMBL" id="MVGT01002041">
    <property type="protein sequence ID" value="OVA10045.1"/>
    <property type="molecule type" value="Genomic_DNA"/>
</dbReference>
<protein>
    <submittedName>
        <fullName evidence="5">FAS1 domain</fullName>
    </submittedName>
</protein>
<dbReference type="InterPro" id="IPR052806">
    <property type="entry name" value="Fasciclin-like_AGP"/>
</dbReference>
<evidence type="ECO:0000256" key="2">
    <source>
        <dbReference type="SAM" id="MobiDB-lite"/>
    </source>
</evidence>
<name>A0A200QHZ3_MACCD</name>
<evidence type="ECO:0000256" key="1">
    <source>
        <dbReference type="ARBA" id="ARBA00007843"/>
    </source>
</evidence>
<dbReference type="Pfam" id="PF02469">
    <property type="entry name" value="Fasciclin"/>
    <property type="match status" value="1"/>
</dbReference>
<dbReference type="AlphaFoldDB" id="A0A200QHZ3"/>
<proteinExistence type="inferred from homology"/>
<feature type="region of interest" description="Disordered" evidence="2">
    <location>
        <begin position="204"/>
        <end position="230"/>
    </location>
</feature>
<dbReference type="InterPro" id="IPR000782">
    <property type="entry name" value="FAS1_domain"/>
</dbReference>